<evidence type="ECO:0000313" key="5">
    <source>
        <dbReference type="EMBL" id="ANF56370.1"/>
    </source>
</evidence>
<dbReference type="SUPFAM" id="SSF54909">
    <property type="entry name" value="Dimeric alpha+beta barrel"/>
    <property type="match status" value="1"/>
</dbReference>
<evidence type="ECO:0000256" key="2">
    <source>
        <dbReference type="ARBA" id="ARBA00023125"/>
    </source>
</evidence>
<dbReference type="Gene3D" id="3.30.70.920">
    <property type="match status" value="1"/>
</dbReference>
<evidence type="ECO:0000313" key="6">
    <source>
        <dbReference type="Proteomes" id="UP000077875"/>
    </source>
</evidence>
<dbReference type="Gene3D" id="1.10.10.10">
    <property type="entry name" value="Winged helix-like DNA-binding domain superfamily/Winged helix DNA-binding domain"/>
    <property type="match status" value="1"/>
</dbReference>
<dbReference type="PRINTS" id="PR00033">
    <property type="entry name" value="HTHASNC"/>
</dbReference>
<dbReference type="PROSITE" id="PS00519">
    <property type="entry name" value="HTH_ASNC_1"/>
    <property type="match status" value="1"/>
</dbReference>
<keyword evidence="6" id="KW-1185">Reference proteome</keyword>
<dbReference type="RefSeq" id="WP_064121354.1">
    <property type="nucleotide sequence ID" value="NZ_CP015243.1"/>
</dbReference>
<dbReference type="PANTHER" id="PTHR30154:SF53">
    <property type="entry name" value="HTH-TYPE TRANSCRIPTIONAL REGULATOR LRPC"/>
    <property type="match status" value="1"/>
</dbReference>
<dbReference type="GO" id="GO:0005829">
    <property type="term" value="C:cytosol"/>
    <property type="evidence" value="ECO:0007669"/>
    <property type="project" value="TreeGrafter"/>
</dbReference>
<feature type="domain" description="HTH asnC-type" evidence="4">
    <location>
        <begin position="1"/>
        <end position="62"/>
    </location>
</feature>
<protein>
    <submittedName>
        <fullName evidence="5">AsnC family transcriptional regulator</fullName>
    </submittedName>
</protein>
<dbReference type="InterPro" id="IPR000485">
    <property type="entry name" value="AsnC-type_HTH_dom"/>
</dbReference>
<dbReference type="FunFam" id="1.10.10.10:FF:000186">
    <property type="entry name" value="AsnC family transcriptional regulator"/>
    <property type="match status" value="1"/>
</dbReference>
<dbReference type="InterPro" id="IPR036390">
    <property type="entry name" value="WH_DNA-bd_sf"/>
</dbReference>
<evidence type="ECO:0000256" key="3">
    <source>
        <dbReference type="ARBA" id="ARBA00023163"/>
    </source>
</evidence>
<organism evidence="5 6">
    <name type="scientific">Halotalea alkalilenta</name>
    <dbReference type="NCBI Taxonomy" id="376489"/>
    <lineage>
        <taxon>Bacteria</taxon>
        <taxon>Pseudomonadati</taxon>
        <taxon>Pseudomonadota</taxon>
        <taxon>Gammaproteobacteria</taxon>
        <taxon>Oceanospirillales</taxon>
        <taxon>Halomonadaceae</taxon>
        <taxon>Halotalea</taxon>
    </lineage>
</organism>
<name>A0A172YAX1_9GAMM</name>
<keyword evidence="1" id="KW-0805">Transcription regulation</keyword>
<evidence type="ECO:0000259" key="4">
    <source>
        <dbReference type="PROSITE" id="PS50956"/>
    </source>
</evidence>
<dbReference type="Pfam" id="PF13404">
    <property type="entry name" value="HTH_AsnC-type"/>
    <property type="match status" value="1"/>
</dbReference>
<dbReference type="Pfam" id="PF01037">
    <property type="entry name" value="AsnC_trans_reg"/>
    <property type="match status" value="1"/>
</dbReference>
<dbReference type="Proteomes" id="UP000077875">
    <property type="component" value="Chromosome"/>
</dbReference>
<proteinExistence type="predicted"/>
<keyword evidence="3" id="KW-0804">Transcription</keyword>
<accession>A0A172YAX1</accession>
<dbReference type="InterPro" id="IPR011008">
    <property type="entry name" value="Dimeric_a/b-barrel"/>
</dbReference>
<reference evidence="5 6" key="1">
    <citation type="submission" date="2016-04" db="EMBL/GenBank/DDBJ databases">
        <title>Complete Genome Sequence of Halotalea alkalilenta IHB B 13600.</title>
        <authorList>
            <person name="Swarnkar M.K."/>
            <person name="Sharma A."/>
            <person name="Kaushal K."/>
            <person name="Soni R."/>
            <person name="Rana S."/>
            <person name="Singh A.K."/>
            <person name="Gulati A."/>
        </authorList>
    </citation>
    <scope>NUCLEOTIDE SEQUENCE [LARGE SCALE GENOMIC DNA]</scope>
    <source>
        <strain evidence="5 6">IHB B 13600</strain>
    </source>
</reference>
<dbReference type="STRING" id="376489.A5892_01915"/>
<dbReference type="InterPro" id="IPR036388">
    <property type="entry name" value="WH-like_DNA-bd_sf"/>
</dbReference>
<dbReference type="AlphaFoldDB" id="A0A172YAX1"/>
<dbReference type="EMBL" id="CP015243">
    <property type="protein sequence ID" value="ANF56370.1"/>
    <property type="molecule type" value="Genomic_DNA"/>
</dbReference>
<dbReference type="InterPro" id="IPR019887">
    <property type="entry name" value="Tscrpt_reg_AsnC/Lrp_C"/>
</dbReference>
<dbReference type="PANTHER" id="PTHR30154">
    <property type="entry name" value="LEUCINE-RESPONSIVE REGULATORY PROTEIN"/>
    <property type="match status" value="1"/>
</dbReference>
<dbReference type="SUPFAM" id="SSF46785">
    <property type="entry name" value="Winged helix' DNA-binding domain"/>
    <property type="match status" value="1"/>
</dbReference>
<dbReference type="GO" id="GO:0043200">
    <property type="term" value="P:response to amino acid"/>
    <property type="evidence" value="ECO:0007669"/>
    <property type="project" value="TreeGrafter"/>
</dbReference>
<keyword evidence="2" id="KW-0238">DNA-binding</keyword>
<dbReference type="PROSITE" id="PS50956">
    <property type="entry name" value="HTH_ASNC_2"/>
    <property type="match status" value="1"/>
</dbReference>
<dbReference type="InterPro" id="IPR019888">
    <property type="entry name" value="Tscrpt_reg_AsnC-like"/>
</dbReference>
<dbReference type="KEGG" id="haa:A5892_01915"/>
<dbReference type="GO" id="GO:0043565">
    <property type="term" value="F:sequence-specific DNA binding"/>
    <property type="evidence" value="ECO:0007669"/>
    <property type="project" value="InterPro"/>
</dbReference>
<sequence length="151" mass="16937">MDRYDRRLLKTLQANARTSYAELGRIVGLSAPAVAERVARLEERGVIKGYRAEIDPARIGAPIECVILLTLPHRDNERIIAQLAKWPEITRCRRITGEACTLVEARLADAGELEALIDRLGRYGETRTSVVLSTPIDRELDLDHLAPDERP</sequence>
<dbReference type="SMART" id="SM00344">
    <property type="entry name" value="HTH_ASNC"/>
    <property type="match status" value="1"/>
</dbReference>
<dbReference type="InterPro" id="IPR019885">
    <property type="entry name" value="Tscrpt_reg_HTH_AsnC-type_CS"/>
</dbReference>
<gene>
    <name evidence="5" type="ORF">A5892_01915</name>
</gene>
<evidence type="ECO:0000256" key="1">
    <source>
        <dbReference type="ARBA" id="ARBA00023015"/>
    </source>
</evidence>